<dbReference type="InterPro" id="IPR013083">
    <property type="entry name" value="Znf_RING/FYVE/PHD"/>
</dbReference>
<dbReference type="PROSITE" id="PS50089">
    <property type="entry name" value="ZF_RING_2"/>
    <property type="match status" value="1"/>
</dbReference>
<dbReference type="SMART" id="SM00184">
    <property type="entry name" value="RING"/>
    <property type="match status" value="1"/>
</dbReference>
<comment type="caution">
    <text evidence="6">The sequence shown here is derived from an EMBL/GenBank/DDBJ whole genome shotgun (WGS) entry which is preliminary data.</text>
</comment>
<dbReference type="AlphaFoldDB" id="A0AAV2Q3Z6"/>
<dbReference type="PANTHER" id="PTHR47156">
    <property type="entry name" value="PROTEIN CBG20824"/>
    <property type="match status" value="1"/>
</dbReference>
<evidence type="ECO:0000256" key="1">
    <source>
        <dbReference type="ARBA" id="ARBA00022723"/>
    </source>
</evidence>
<feature type="domain" description="RING-type" evidence="5">
    <location>
        <begin position="18"/>
        <end position="65"/>
    </location>
</feature>
<organism evidence="6 7">
    <name type="scientific">Meganyctiphanes norvegica</name>
    <name type="common">Northern krill</name>
    <name type="synonym">Thysanopoda norvegica</name>
    <dbReference type="NCBI Taxonomy" id="48144"/>
    <lineage>
        <taxon>Eukaryota</taxon>
        <taxon>Metazoa</taxon>
        <taxon>Ecdysozoa</taxon>
        <taxon>Arthropoda</taxon>
        <taxon>Crustacea</taxon>
        <taxon>Multicrustacea</taxon>
        <taxon>Malacostraca</taxon>
        <taxon>Eumalacostraca</taxon>
        <taxon>Eucarida</taxon>
        <taxon>Euphausiacea</taxon>
        <taxon>Euphausiidae</taxon>
        <taxon>Meganyctiphanes</taxon>
    </lineage>
</organism>
<sequence length="218" mass="24825">MSIHILCQCHNCISSFRCCICLLQYDNHNTRLPVCLPQCGHSFCRSCLIKVQDDKGCQFPCPTCRMKHDGKSVMKIPVNYSLCNAIGKCNIEKKSVDIQQSIISSSEITTPKCYLPSAPEINQVDLITIPQADIISSSSLFSGYWESADFIVYYGEHVPEITRSNDCNQGEYVHTIQEPIEISHNISRNRHHEKMKRLQRKLGELLRNGIVRVYVLMS</sequence>
<name>A0AAV2Q3Z6_MEGNR</name>
<protein>
    <recommendedName>
        <fullName evidence="5">RING-type domain-containing protein</fullName>
    </recommendedName>
</protein>
<evidence type="ECO:0000313" key="6">
    <source>
        <dbReference type="EMBL" id="CAL4069921.1"/>
    </source>
</evidence>
<gene>
    <name evidence="6" type="ORF">MNOR_LOCUS8127</name>
</gene>
<evidence type="ECO:0000256" key="4">
    <source>
        <dbReference type="PROSITE-ProRule" id="PRU00175"/>
    </source>
</evidence>
<proteinExistence type="predicted"/>
<keyword evidence="2 4" id="KW-0863">Zinc-finger</keyword>
<keyword evidence="1" id="KW-0479">Metal-binding</keyword>
<evidence type="ECO:0000259" key="5">
    <source>
        <dbReference type="PROSITE" id="PS50089"/>
    </source>
</evidence>
<dbReference type="InterPro" id="IPR052667">
    <property type="entry name" value="E3_ubiquitin-ligase_RING"/>
</dbReference>
<accession>A0AAV2Q3Z6</accession>
<dbReference type="Proteomes" id="UP001497623">
    <property type="component" value="Unassembled WGS sequence"/>
</dbReference>
<evidence type="ECO:0000256" key="2">
    <source>
        <dbReference type="ARBA" id="ARBA00022771"/>
    </source>
</evidence>
<dbReference type="PROSITE" id="PS00518">
    <property type="entry name" value="ZF_RING_1"/>
    <property type="match status" value="1"/>
</dbReference>
<dbReference type="SUPFAM" id="SSF57850">
    <property type="entry name" value="RING/U-box"/>
    <property type="match status" value="1"/>
</dbReference>
<dbReference type="InterPro" id="IPR017907">
    <property type="entry name" value="Znf_RING_CS"/>
</dbReference>
<dbReference type="Gene3D" id="3.30.40.10">
    <property type="entry name" value="Zinc/RING finger domain, C3HC4 (zinc finger)"/>
    <property type="match status" value="1"/>
</dbReference>
<keyword evidence="3" id="KW-0862">Zinc</keyword>
<dbReference type="EMBL" id="CAXKWB010003710">
    <property type="protein sequence ID" value="CAL4069921.1"/>
    <property type="molecule type" value="Genomic_DNA"/>
</dbReference>
<dbReference type="GO" id="GO:0008270">
    <property type="term" value="F:zinc ion binding"/>
    <property type="evidence" value="ECO:0007669"/>
    <property type="project" value="UniProtKB-KW"/>
</dbReference>
<evidence type="ECO:0000256" key="3">
    <source>
        <dbReference type="ARBA" id="ARBA00022833"/>
    </source>
</evidence>
<keyword evidence="7" id="KW-1185">Reference proteome</keyword>
<reference evidence="6 7" key="1">
    <citation type="submission" date="2024-05" db="EMBL/GenBank/DDBJ databases">
        <authorList>
            <person name="Wallberg A."/>
        </authorList>
    </citation>
    <scope>NUCLEOTIDE SEQUENCE [LARGE SCALE GENOMIC DNA]</scope>
</reference>
<dbReference type="InterPro" id="IPR001841">
    <property type="entry name" value="Znf_RING"/>
</dbReference>
<evidence type="ECO:0000313" key="7">
    <source>
        <dbReference type="Proteomes" id="UP001497623"/>
    </source>
</evidence>
<dbReference type="PANTHER" id="PTHR47156:SF10">
    <property type="entry name" value="E3 UBIQUITIN-PROTEIN LIGASE TRIM-21-RELATED"/>
    <property type="match status" value="1"/>
</dbReference>